<dbReference type="RefSeq" id="XP_040773077.1">
    <property type="nucleotide sequence ID" value="XM_040917609.1"/>
</dbReference>
<evidence type="ECO:0000259" key="4">
    <source>
        <dbReference type="Pfam" id="PF01494"/>
    </source>
</evidence>
<accession>A0A9P4XWB5</accession>
<evidence type="ECO:0000256" key="3">
    <source>
        <dbReference type="ARBA" id="ARBA00023002"/>
    </source>
</evidence>
<dbReference type="OrthoDB" id="655030at2759"/>
<dbReference type="PRINTS" id="PR00420">
    <property type="entry name" value="RNGMNOXGNASE"/>
</dbReference>
<feature type="domain" description="FAD-binding" evidence="4">
    <location>
        <begin position="4"/>
        <end position="363"/>
    </location>
</feature>
<evidence type="ECO:0000313" key="5">
    <source>
        <dbReference type="EMBL" id="KAF3762098.1"/>
    </source>
</evidence>
<dbReference type="EMBL" id="MU032350">
    <property type="protein sequence ID" value="KAF3762098.1"/>
    <property type="molecule type" value="Genomic_DNA"/>
</dbReference>
<dbReference type="GeneID" id="63834738"/>
<dbReference type="InterPro" id="IPR051704">
    <property type="entry name" value="FAD_aromatic-hydroxylase"/>
</dbReference>
<dbReference type="SUPFAM" id="SSF51905">
    <property type="entry name" value="FAD/NAD(P)-binding domain"/>
    <property type="match status" value="1"/>
</dbReference>
<keyword evidence="2" id="KW-0274">FAD</keyword>
<dbReference type="InterPro" id="IPR036188">
    <property type="entry name" value="FAD/NAD-bd_sf"/>
</dbReference>
<proteinExistence type="predicted"/>
<evidence type="ECO:0000256" key="2">
    <source>
        <dbReference type="ARBA" id="ARBA00022827"/>
    </source>
</evidence>
<dbReference type="AlphaFoldDB" id="A0A9P4XWB5"/>
<dbReference type="GO" id="GO:0071949">
    <property type="term" value="F:FAD binding"/>
    <property type="evidence" value="ECO:0007669"/>
    <property type="project" value="InterPro"/>
</dbReference>
<evidence type="ECO:0000256" key="1">
    <source>
        <dbReference type="ARBA" id="ARBA00022630"/>
    </source>
</evidence>
<dbReference type="PANTHER" id="PTHR46865:SF7">
    <property type="entry name" value="MONOOXYGENASE, PUTATIVE (AFU_ORTHOLOGUE AFUA_8G07040)-RELATED"/>
    <property type="match status" value="1"/>
</dbReference>
<dbReference type="GO" id="GO:0016491">
    <property type="term" value="F:oxidoreductase activity"/>
    <property type="evidence" value="ECO:0007669"/>
    <property type="project" value="UniProtKB-KW"/>
</dbReference>
<sequence>MAFKILINGAGVAGTALAAMLLSSPVRAAAYAITVVERAPALRTGGQQVDLRAQGIPIMQRIGLLPAIRARCAVEEGLALVDTHGSFRALLGKNKTGRGRQALTSELEIMRGELVDVLYQKSLELAAKGRKPQEALQYGFGKFATEMHQHRDGVDVVFSDGSRSKFDLVVGADGLRSSTRRMAFGAQEDQSTFASLGVYMALFNIPRDAAENQPEIAKMYNAPGRRSIATRTGDQPLTQVVLSIMHPSRNLIGSMTKGIDEQKAAWAEAFRGAGWKTDQLLDNMLNNADFFYAYESAQIKLDHWHDGRIALLGDAGYCPSPNSGLGTTGALVGAFVLAGELAKQREGDVGAALRGYETVLKPFVTEMQKLPPGIPRLFYYETQAGIWLMHRIMGALVGLKIDKLLYRSLPEAQGDWEVPDYPQLEVEGGRQCI</sequence>
<gene>
    <name evidence="5" type="ORF">M406DRAFT_263696</name>
</gene>
<organism evidence="5 6">
    <name type="scientific">Cryphonectria parasitica (strain ATCC 38755 / EP155)</name>
    <dbReference type="NCBI Taxonomy" id="660469"/>
    <lineage>
        <taxon>Eukaryota</taxon>
        <taxon>Fungi</taxon>
        <taxon>Dikarya</taxon>
        <taxon>Ascomycota</taxon>
        <taxon>Pezizomycotina</taxon>
        <taxon>Sordariomycetes</taxon>
        <taxon>Sordariomycetidae</taxon>
        <taxon>Diaporthales</taxon>
        <taxon>Cryphonectriaceae</taxon>
        <taxon>Cryphonectria-Endothia species complex</taxon>
        <taxon>Cryphonectria</taxon>
    </lineage>
</organism>
<evidence type="ECO:0000313" key="6">
    <source>
        <dbReference type="Proteomes" id="UP000803844"/>
    </source>
</evidence>
<dbReference type="Proteomes" id="UP000803844">
    <property type="component" value="Unassembled WGS sequence"/>
</dbReference>
<comment type="caution">
    <text evidence="5">The sequence shown here is derived from an EMBL/GenBank/DDBJ whole genome shotgun (WGS) entry which is preliminary data.</text>
</comment>
<keyword evidence="3" id="KW-0560">Oxidoreductase</keyword>
<keyword evidence="6" id="KW-1185">Reference proteome</keyword>
<dbReference type="Gene3D" id="3.50.50.60">
    <property type="entry name" value="FAD/NAD(P)-binding domain"/>
    <property type="match status" value="1"/>
</dbReference>
<name>A0A9P4XWB5_CRYP1</name>
<reference evidence="5" key="1">
    <citation type="journal article" date="2020" name="Phytopathology">
        <title>Genome sequence of the chestnut blight fungus Cryphonectria parasitica EP155: A fundamental resource for an archetypical invasive plant pathogen.</title>
        <authorList>
            <person name="Crouch J.A."/>
            <person name="Dawe A."/>
            <person name="Aerts A."/>
            <person name="Barry K."/>
            <person name="Churchill A.C.L."/>
            <person name="Grimwood J."/>
            <person name="Hillman B."/>
            <person name="Milgroom M.G."/>
            <person name="Pangilinan J."/>
            <person name="Smith M."/>
            <person name="Salamov A."/>
            <person name="Schmutz J."/>
            <person name="Yadav J."/>
            <person name="Grigoriev I.V."/>
            <person name="Nuss D."/>
        </authorList>
    </citation>
    <scope>NUCLEOTIDE SEQUENCE</scope>
    <source>
        <strain evidence="5">EP155</strain>
    </source>
</reference>
<keyword evidence="1" id="KW-0285">Flavoprotein</keyword>
<protein>
    <submittedName>
        <fullName evidence="5">FAD/NAD(P)-binding domain-containing protein</fullName>
    </submittedName>
</protein>
<dbReference type="InterPro" id="IPR002938">
    <property type="entry name" value="FAD-bd"/>
</dbReference>
<dbReference type="PANTHER" id="PTHR46865">
    <property type="entry name" value="OXIDOREDUCTASE-RELATED"/>
    <property type="match status" value="1"/>
</dbReference>
<dbReference type="Pfam" id="PF01494">
    <property type="entry name" value="FAD_binding_3"/>
    <property type="match status" value="1"/>
</dbReference>